<name>A0A917FV35_9NOCA</name>
<dbReference type="GO" id="GO:0008194">
    <property type="term" value="F:UDP-glycosyltransferase activity"/>
    <property type="evidence" value="ECO:0007669"/>
    <property type="project" value="InterPro"/>
</dbReference>
<accession>A0A917FV35</accession>
<dbReference type="EMBL" id="BMCU01000002">
    <property type="protein sequence ID" value="GGG08006.1"/>
    <property type="molecule type" value="Genomic_DNA"/>
</dbReference>
<dbReference type="Pfam" id="PF06722">
    <property type="entry name" value="EryCIII-like_C"/>
    <property type="match status" value="1"/>
</dbReference>
<dbReference type="AlphaFoldDB" id="A0A917FV35"/>
<gene>
    <name evidence="2" type="ORF">GCM10007304_22630</name>
</gene>
<sequence>MRVAVVAGPDPGHAFPAIALSRQFLRSGDEPILFTGDRWLTAARSAGVNSRELRGLAPRSTDDDDDAGQRIHARAAHMSTLLLDDLRSADVDLVVSDVLTACGGIAAERLGLPWLELLPHPLYSASKSLPPLGSGLAPGSGVRGRARDSIMRTLTARSIRQGRRQRGEARSTVGLPSVDPGPAMTLVATIPALEVPRSDWPSNARLVGPLLWEPTNTVLTPPPGDDPLVMIAPSTAFTGADGMVEAAVEGLSDAGVRVMVSMVDEPPADLPPWVVAGLGRQDVMLRDAEVVVCGSGHGLLVKALTAGVPVVAIPGGGDQWELANRAARQGSAVLVRPFSPESVRDAVSTVLTDPSYTAAARRAARGAAAVKDPVAVCRSVVR</sequence>
<dbReference type="PANTHER" id="PTHR48050:SF13">
    <property type="entry name" value="STEROL 3-BETA-GLUCOSYLTRANSFERASE UGT80A2"/>
    <property type="match status" value="1"/>
</dbReference>
<evidence type="ECO:0000259" key="1">
    <source>
        <dbReference type="Pfam" id="PF06722"/>
    </source>
</evidence>
<feature type="domain" description="Erythromycin biosynthesis protein CIII-like C-terminal" evidence="1">
    <location>
        <begin position="283"/>
        <end position="380"/>
    </location>
</feature>
<dbReference type="SUPFAM" id="SSF53756">
    <property type="entry name" value="UDP-Glycosyltransferase/glycogen phosphorylase"/>
    <property type="match status" value="1"/>
</dbReference>
<comment type="caution">
    <text evidence="2">The sequence shown here is derived from an EMBL/GenBank/DDBJ whole genome shotgun (WGS) entry which is preliminary data.</text>
</comment>
<dbReference type="CDD" id="cd03784">
    <property type="entry name" value="GT1_Gtf-like"/>
    <property type="match status" value="1"/>
</dbReference>
<proteinExistence type="predicted"/>
<evidence type="ECO:0000313" key="3">
    <source>
        <dbReference type="Proteomes" id="UP000654257"/>
    </source>
</evidence>
<organism evidence="2 3">
    <name type="scientific">Rhodococcoides trifolii</name>
    <dbReference type="NCBI Taxonomy" id="908250"/>
    <lineage>
        <taxon>Bacteria</taxon>
        <taxon>Bacillati</taxon>
        <taxon>Actinomycetota</taxon>
        <taxon>Actinomycetes</taxon>
        <taxon>Mycobacteriales</taxon>
        <taxon>Nocardiaceae</taxon>
        <taxon>Rhodococcoides</taxon>
    </lineage>
</organism>
<dbReference type="GO" id="GO:0017000">
    <property type="term" value="P:antibiotic biosynthetic process"/>
    <property type="evidence" value="ECO:0007669"/>
    <property type="project" value="UniProtKB-ARBA"/>
</dbReference>
<dbReference type="GO" id="GO:0016758">
    <property type="term" value="F:hexosyltransferase activity"/>
    <property type="evidence" value="ECO:0007669"/>
    <property type="project" value="UniProtKB-ARBA"/>
</dbReference>
<evidence type="ECO:0000313" key="2">
    <source>
        <dbReference type="EMBL" id="GGG08006.1"/>
    </source>
</evidence>
<dbReference type="RefSeq" id="WP_188544868.1">
    <property type="nucleotide sequence ID" value="NZ_BMCU01000002.1"/>
</dbReference>
<dbReference type="Gene3D" id="3.40.50.2000">
    <property type="entry name" value="Glycogen Phosphorylase B"/>
    <property type="match status" value="2"/>
</dbReference>
<keyword evidence="3" id="KW-1185">Reference proteome</keyword>
<reference evidence="2" key="2">
    <citation type="submission" date="2020-09" db="EMBL/GenBank/DDBJ databases">
        <authorList>
            <person name="Sun Q."/>
            <person name="Sedlacek I."/>
        </authorList>
    </citation>
    <scope>NUCLEOTIDE SEQUENCE</scope>
    <source>
        <strain evidence="2">CCM 7905</strain>
    </source>
</reference>
<dbReference type="InterPro" id="IPR010610">
    <property type="entry name" value="EryCIII-like_C"/>
</dbReference>
<protein>
    <recommendedName>
        <fullName evidence="1">Erythromycin biosynthesis protein CIII-like C-terminal domain-containing protein</fullName>
    </recommendedName>
</protein>
<dbReference type="InterPro" id="IPR002213">
    <property type="entry name" value="UDP_glucos_trans"/>
</dbReference>
<dbReference type="Proteomes" id="UP000654257">
    <property type="component" value="Unassembled WGS sequence"/>
</dbReference>
<dbReference type="InterPro" id="IPR050426">
    <property type="entry name" value="Glycosyltransferase_28"/>
</dbReference>
<dbReference type="PANTHER" id="PTHR48050">
    <property type="entry name" value="STEROL 3-BETA-GLUCOSYLTRANSFERASE"/>
    <property type="match status" value="1"/>
</dbReference>
<reference evidence="2" key="1">
    <citation type="journal article" date="2014" name="Int. J. Syst. Evol. Microbiol.">
        <title>Complete genome sequence of Corynebacterium casei LMG S-19264T (=DSM 44701T), isolated from a smear-ripened cheese.</title>
        <authorList>
            <consortium name="US DOE Joint Genome Institute (JGI-PGF)"/>
            <person name="Walter F."/>
            <person name="Albersmeier A."/>
            <person name="Kalinowski J."/>
            <person name="Ruckert C."/>
        </authorList>
    </citation>
    <scope>NUCLEOTIDE SEQUENCE</scope>
    <source>
        <strain evidence="2">CCM 7905</strain>
    </source>
</reference>